<proteinExistence type="predicted"/>
<accession>A0A9P8TFG5</accession>
<organism evidence="1 2">
    <name type="scientific">Ogataea polymorpha</name>
    <dbReference type="NCBI Taxonomy" id="460523"/>
    <lineage>
        <taxon>Eukaryota</taxon>
        <taxon>Fungi</taxon>
        <taxon>Dikarya</taxon>
        <taxon>Ascomycota</taxon>
        <taxon>Saccharomycotina</taxon>
        <taxon>Pichiomycetes</taxon>
        <taxon>Pichiales</taxon>
        <taxon>Pichiaceae</taxon>
        <taxon>Ogataea</taxon>
    </lineage>
</organism>
<dbReference type="AlphaFoldDB" id="A0A9P8TFG5"/>
<evidence type="ECO:0000313" key="2">
    <source>
        <dbReference type="Proteomes" id="UP000788993"/>
    </source>
</evidence>
<reference evidence="1" key="2">
    <citation type="submission" date="2021-01" db="EMBL/GenBank/DDBJ databases">
        <authorList>
            <person name="Schikora-Tamarit M.A."/>
        </authorList>
    </citation>
    <scope>NUCLEOTIDE SEQUENCE</scope>
    <source>
        <strain evidence="1">NCAIM Y.01608</strain>
    </source>
</reference>
<comment type="caution">
    <text evidence="1">The sequence shown here is derived from an EMBL/GenBank/DDBJ whole genome shotgun (WGS) entry which is preliminary data.</text>
</comment>
<reference evidence="1" key="1">
    <citation type="journal article" date="2021" name="Open Biol.">
        <title>Shared evolutionary footprints suggest mitochondrial oxidative damage underlies multiple complex I losses in fungi.</title>
        <authorList>
            <person name="Schikora-Tamarit M.A."/>
            <person name="Marcet-Houben M."/>
            <person name="Nosek J."/>
            <person name="Gabaldon T."/>
        </authorList>
    </citation>
    <scope>NUCLEOTIDE SEQUENCE</scope>
    <source>
        <strain evidence="1">NCAIM Y.01608</strain>
    </source>
</reference>
<sequence length="137" mass="14409">MVRSWPANGGVIWSQESTLNSLITAWDGTFDRHADAISFPSGDTSKVVISKPWPYSFSISGHSVCRWRMSSRGGVSNCSSSLADKLAVWAPLSAVSSSEVGSSFFVSVSALLDRPSTGSDALGGMASTSSEVMPQSL</sequence>
<gene>
    <name evidence="1" type="ORF">OGATHE_001339</name>
</gene>
<keyword evidence="2" id="KW-1185">Reference proteome</keyword>
<dbReference type="EMBL" id="JAEUBD010000146">
    <property type="protein sequence ID" value="KAH3676849.1"/>
    <property type="molecule type" value="Genomic_DNA"/>
</dbReference>
<evidence type="ECO:0000313" key="1">
    <source>
        <dbReference type="EMBL" id="KAH3676849.1"/>
    </source>
</evidence>
<dbReference type="Proteomes" id="UP000788993">
    <property type="component" value="Unassembled WGS sequence"/>
</dbReference>
<name>A0A9P8TFG5_9ASCO</name>
<protein>
    <submittedName>
        <fullName evidence="1">Uncharacterized protein</fullName>
    </submittedName>
</protein>